<dbReference type="Proteomes" id="UP000008909">
    <property type="component" value="Unassembled WGS sequence"/>
</dbReference>
<dbReference type="Pfam" id="PF22946">
    <property type="entry name" value="SPEF2_D5"/>
    <property type="match status" value="1"/>
</dbReference>
<dbReference type="PANTHER" id="PTHR14919:SF0">
    <property type="entry name" value="SPERM FLAGELLAR PROTEIN 2"/>
    <property type="match status" value="1"/>
</dbReference>
<keyword evidence="3" id="KW-1185">Reference proteome</keyword>
<feature type="domain" description="CPC1/SPEF2" evidence="1">
    <location>
        <begin position="3"/>
        <end position="83"/>
    </location>
</feature>
<evidence type="ECO:0000259" key="1">
    <source>
        <dbReference type="Pfam" id="PF22946"/>
    </source>
</evidence>
<name>G7YY39_CLOSI</name>
<keyword evidence="2" id="KW-0966">Cell projection</keyword>
<evidence type="ECO:0000313" key="3">
    <source>
        <dbReference type="Proteomes" id="UP000008909"/>
    </source>
</evidence>
<reference evidence="2" key="1">
    <citation type="journal article" date="2011" name="Genome Biol.">
        <title>The draft genome of the carcinogenic human liver fluke Clonorchis sinensis.</title>
        <authorList>
            <person name="Wang X."/>
            <person name="Chen W."/>
            <person name="Huang Y."/>
            <person name="Sun J."/>
            <person name="Men J."/>
            <person name="Liu H."/>
            <person name="Luo F."/>
            <person name="Guo L."/>
            <person name="Lv X."/>
            <person name="Deng C."/>
            <person name="Zhou C."/>
            <person name="Fan Y."/>
            <person name="Li X."/>
            <person name="Huang L."/>
            <person name="Hu Y."/>
            <person name="Liang C."/>
            <person name="Hu X."/>
            <person name="Xu J."/>
            <person name="Yu X."/>
        </authorList>
    </citation>
    <scope>NUCLEOTIDE SEQUENCE [LARGE SCALE GENOMIC DNA]</scope>
    <source>
        <strain evidence="2">Henan</strain>
    </source>
</reference>
<proteinExistence type="predicted"/>
<keyword evidence="2" id="KW-0282">Flagellum</keyword>
<accession>G7YY39</accession>
<dbReference type="PANTHER" id="PTHR14919">
    <property type="entry name" value="KPL2-RELATED"/>
    <property type="match status" value="1"/>
</dbReference>
<gene>
    <name evidence="2" type="ORF">CLF_113293</name>
</gene>
<evidence type="ECO:0000313" key="2">
    <source>
        <dbReference type="EMBL" id="GAA57868.1"/>
    </source>
</evidence>
<sequence>ERLRRKKEEDAGIFAVLQEVWANRKARRRQEAYTRHYDFVSKGVVELILQFVEQVVRYRAYTGCLIPSKLFRQWKAQFITGKPFQQAADIAEDQDTLVDLDHAEEELDEMSLLEYQELRGEWSISQVGRMETQPLPDADMQLTLSHCIEWRTGNLNANSNGMPVLNFESMTTDSNPVFDWVINRLKQLAYPPPNHKPFVRSECASKEYIANASCSSIHRFVSFVIIQGQVYYEVEVVRAEKELGCTFRPDRDSSGGCNRVQSLDVHIQSS</sequence>
<dbReference type="InterPro" id="IPR054517">
    <property type="entry name" value="SPEF2_D5"/>
</dbReference>
<organism evidence="2 3">
    <name type="scientific">Clonorchis sinensis</name>
    <name type="common">Chinese liver fluke</name>
    <dbReference type="NCBI Taxonomy" id="79923"/>
    <lineage>
        <taxon>Eukaryota</taxon>
        <taxon>Metazoa</taxon>
        <taxon>Spiralia</taxon>
        <taxon>Lophotrochozoa</taxon>
        <taxon>Platyhelminthes</taxon>
        <taxon>Trematoda</taxon>
        <taxon>Digenea</taxon>
        <taxon>Opisthorchiida</taxon>
        <taxon>Opisthorchiata</taxon>
        <taxon>Opisthorchiidae</taxon>
        <taxon>Clonorchis</taxon>
    </lineage>
</organism>
<keyword evidence="2" id="KW-0969">Cilium</keyword>
<protein>
    <submittedName>
        <fullName evidence="2">Sperm flagellar protein 2</fullName>
    </submittedName>
</protein>
<dbReference type="EMBL" id="DF145129">
    <property type="protein sequence ID" value="GAA57868.1"/>
    <property type="molecule type" value="Genomic_DNA"/>
</dbReference>
<feature type="non-terminal residue" evidence="2">
    <location>
        <position position="1"/>
    </location>
</feature>
<dbReference type="AlphaFoldDB" id="G7YY39"/>
<dbReference type="InterPro" id="IPR052634">
    <property type="entry name" value="Sperm_flagellar-bone_growth"/>
</dbReference>
<reference key="2">
    <citation type="submission" date="2011-10" db="EMBL/GenBank/DDBJ databases">
        <title>The genome and transcriptome sequence of Clonorchis sinensis provide insights into the carcinogenic liver fluke.</title>
        <authorList>
            <person name="Wang X."/>
            <person name="Huang Y."/>
            <person name="Chen W."/>
            <person name="Liu H."/>
            <person name="Guo L."/>
            <person name="Chen Y."/>
            <person name="Luo F."/>
            <person name="Zhou W."/>
            <person name="Sun J."/>
            <person name="Mao Q."/>
            <person name="Liang P."/>
            <person name="Zhou C."/>
            <person name="Tian Y."/>
            <person name="Men J."/>
            <person name="Lv X."/>
            <person name="Huang L."/>
            <person name="Zhou J."/>
            <person name="Hu Y."/>
            <person name="Li R."/>
            <person name="Zhang F."/>
            <person name="Lei H."/>
            <person name="Li X."/>
            <person name="Hu X."/>
            <person name="Liang C."/>
            <person name="Xu J."/>
            <person name="Wu Z."/>
            <person name="Yu X."/>
        </authorList>
    </citation>
    <scope>NUCLEOTIDE SEQUENCE</scope>
    <source>
        <strain>Henan</strain>
    </source>
</reference>